<keyword evidence="2" id="KW-1185">Reference proteome</keyword>
<organism evidence="1 2">
    <name type="scientific">Canavalia gladiata</name>
    <name type="common">Sword bean</name>
    <name type="synonym">Dolichos gladiatus</name>
    <dbReference type="NCBI Taxonomy" id="3824"/>
    <lineage>
        <taxon>Eukaryota</taxon>
        <taxon>Viridiplantae</taxon>
        <taxon>Streptophyta</taxon>
        <taxon>Embryophyta</taxon>
        <taxon>Tracheophyta</taxon>
        <taxon>Spermatophyta</taxon>
        <taxon>Magnoliopsida</taxon>
        <taxon>eudicotyledons</taxon>
        <taxon>Gunneridae</taxon>
        <taxon>Pentapetalae</taxon>
        <taxon>rosids</taxon>
        <taxon>fabids</taxon>
        <taxon>Fabales</taxon>
        <taxon>Fabaceae</taxon>
        <taxon>Papilionoideae</taxon>
        <taxon>50 kb inversion clade</taxon>
        <taxon>NPAAA clade</taxon>
        <taxon>indigoferoid/millettioid clade</taxon>
        <taxon>Phaseoleae</taxon>
        <taxon>Canavalia</taxon>
    </lineage>
</organism>
<proteinExistence type="predicted"/>
<evidence type="ECO:0000313" key="2">
    <source>
        <dbReference type="Proteomes" id="UP001367508"/>
    </source>
</evidence>
<dbReference type="AlphaFoldDB" id="A0AAN9R6S1"/>
<reference evidence="1 2" key="1">
    <citation type="submission" date="2024-01" db="EMBL/GenBank/DDBJ databases">
        <title>The genomes of 5 underutilized Papilionoideae crops provide insights into root nodulation and disease resistanc.</title>
        <authorList>
            <person name="Jiang F."/>
        </authorList>
    </citation>
    <scope>NUCLEOTIDE SEQUENCE [LARGE SCALE GENOMIC DNA]</scope>
    <source>
        <strain evidence="1">LVBAO_FW01</strain>
        <tissue evidence="1">Leaves</tissue>
    </source>
</reference>
<sequence>MNEKSHNPYAGVANLVVALEATLEERPGVIPKSSRQALMPSQVMKGLRKIAHHESNLIQKSGRPKKDSGEGLCMATTHSQEFSLTHSEQASAIRVPLGVRRTNSHHFETRDLSMYIEKATCMCIQTFVATVVSSSQQTLGQMRHDSNAGVYLRFIKVEAMEAILKPSFYLPRFSQRGRFLQATIMTSVMQLRPRGKDKLVVHGGVLVKELMPPSSMLLRWECLSETLVFWSKVLTTLVLDLHVFSPHRVELFLLLSRMNGFKFALLDYSPLILIFSYIPDAQAHTDPIMHPNWNEEALLLRPYRNHKQHTCYAYTLPGGSDLFEDRSGSSIRSGDHRVYLFSVSRSLNVQYPASSVALSSNRIFSPPDCTGDLSRSQLRLEVQVMDMGAQTLELNRVEGVGSMKSPRRS</sequence>
<accession>A0AAN9R6S1</accession>
<protein>
    <submittedName>
        <fullName evidence="1">Uncharacterized protein</fullName>
    </submittedName>
</protein>
<comment type="caution">
    <text evidence="1">The sequence shown here is derived from an EMBL/GenBank/DDBJ whole genome shotgun (WGS) entry which is preliminary data.</text>
</comment>
<dbReference type="Proteomes" id="UP001367508">
    <property type="component" value="Unassembled WGS sequence"/>
</dbReference>
<gene>
    <name evidence="1" type="ORF">VNO77_03315</name>
</gene>
<name>A0AAN9R6S1_CANGL</name>
<dbReference type="EMBL" id="JAYMYQ010000001">
    <property type="protein sequence ID" value="KAK7361266.1"/>
    <property type="molecule type" value="Genomic_DNA"/>
</dbReference>
<evidence type="ECO:0000313" key="1">
    <source>
        <dbReference type="EMBL" id="KAK7361266.1"/>
    </source>
</evidence>